<organism evidence="2">
    <name type="scientific">Cladocopium goreaui</name>
    <dbReference type="NCBI Taxonomy" id="2562237"/>
    <lineage>
        <taxon>Eukaryota</taxon>
        <taxon>Sar</taxon>
        <taxon>Alveolata</taxon>
        <taxon>Dinophyceae</taxon>
        <taxon>Suessiales</taxon>
        <taxon>Symbiodiniaceae</taxon>
        <taxon>Cladocopium</taxon>
    </lineage>
</organism>
<accession>A0A9P1G700</accession>
<evidence type="ECO:0000313" key="3">
    <source>
        <dbReference type="EMBL" id="CAL4790576.1"/>
    </source>
</evidence>
<sequence>MASAASDCLSGCVRGVRNLPELLRPGRERLGWTRASSPQGQDDALSPRRVERETDGMAVSVPQLSCPGLISRSQSALSEEAPSASFAVETLRAVEAVETVEAVEAVEALERPTLLTASKAVSPKSIRSQGGKLCTSPRFDGLEGPDGPDGSLSALTTATAFEATAFDEGSPVNAQALTCCIAGAHDSNDWLWDASLAVGAASWTGAKHVASFLGNQIYEAAAMAQPHVQSMANSAADALKAAAEDSMGKIRALGPRRSKLQRARASLALEPPHLQKPTLPALPPLPELGAYTAQMGLCPAPFPAPTQPGTNRTLSAPLPTCSSFPTQAPTHSYGHTQSYHAGYQAYQSQAFQGYNHGYKVYSQGNSGYPQTYQGQLGQLQPSYSFAHASLPRTSTFLAPGMHHAHSFSVQETPLVGRRVPLAPCRIKSATS</sequence>
<dbReference type="AlphaFoldDB" id="A0A9P1G700"/>
<protein>
    <submittedName>
        <fullName evidence="2">Uncharacterized protein</fullName>
    </submittedName>
</protein>
<feature type="region of interest" description="Disordered" evidence="1">
    <location>
        <begin position="27"/>
        <end position="53"/>
    </location>
</feature>
<name>A0A9P1G700_9DINO</name>
<reference evidence="3 4" key="2">
    <citation type="submission" date="2024-05" db="EMBL/GenBank/DDBJ databases">
        <authorList>
            <person name="Chen Y."/>
            <person name="Shah S."/>
            <person name="Dougan E. K."/>
            <person name="Thang M."/>
            <person name="Chan C."/>
        </authorList>
    </citation>
    <scope>NUCLEOTIDE SEQUENCE [LARGE SCALE GENOMIC DNA]</scope>
</reference>
<evidence type="ECO:0000256" key="1">
    <source>
        <dbReference type="SAM" id="MobiDB-lite"/>
    </source>
</evidence>
<dbReference type="Proteomes" id="UP001152797">
    <property type="component" value="Unassembled WGS sequence"/>
</dbReference>
<dbReference type="EMBL" id="CAMXCT030003235">
    <property type="protein sequence ID" value="CAL4790576.1"/>
    <property type="molecule type" value="Genomic_DNA"/>
</dbReference>
<evidence type="ECO:0000313" key="4">
    <source>
        <dbReference type="Proteomes" id="UP001152797"/>
    </source>
</evidence>
<reference evidence="2" key="1">
    <citation type="submission" date="2022-10" db="EMBL/GenBank/DDBJ databases">
        <authorList>
            <person name="Chen Y."/>
            <person name="Dougan E. K."/>
            <person name="Chan C."/>
            <person name="Rhodes N."/>
            <person name="Thang M."/>
        </authorList>
    </citation>
    <scope>NUCLEOTIDE SEQUENCE</scope>
</reference>
<comment type="caution">
    <text evidence="2">The sequence shown here is derived from an EMBL/GenBank/DDBJ whole genome shotgun (WGS) entry which is preliminary data.</text>
</comment>
<dbReference type="EMBL" id="CAMXCT010003235">
    <property type="protein sequence ID" value="CAI4003264.1"/>
    <property type="molecule type" value="Genomic_DNA"/>
</dbReference>
<evidence type="ECO:0000313" key="2">
    <source>
        <dbReference type="EMBL" id="CAI4003264.1"/>
    </source>
</evidence>
<proteinExistence type="predicted"/>
<dbReference type="OrthoDB" id="10673237at2759"/>
<dbReference type="EMBL" id="CAMXCT020003235">
    <property type="protein sequence ID" value="CAL1156639.1"/>
    <property type="molecule type" value="Genomic_DNA"/>
</dbReference>
<keyword evidence="4" id="KW-1185">Reference proteome</keyword>
<gene>
    <name evidence="2" type="ORF">C1SCF055_LOCUS29147</name>
</gene>